<gene>
    <name evidence="2" type="ORF">OVN521_LOCUS46534</name>
    <name evidence="1" type="ORF">WKI299_LOCUS14342</name>
</gene>
<keyword evidence="3" id="KW-1185">Reference proteome</keyword>
<evidence type="ECO:0000313" key="2">
    <source>
        <dbReference type="EMBL" id="CAF4641234.1"/>
    </source>
</evidence>
<evidence type="ECO:0000313" key="3">
    <source>
        <dbReference type="Proteomes" id="UP000663866"/>
    </source>
</evidence>
<dbReference type="Proteomes" id="UP000663866">
    <property type="component" value="Unassembled WGS sequence"/>
</dbReference>
<dbReference type="EMBL" id="CAJNRF010005576">
    <property type="protein sequence ID" value="CAF2072066.1"/>
    <property type="molecule type" value="Genomic_DNA"/>
</dbReference>
<protein>
    <submittedName>
        <fullName evidence="2">Uncharacterized protein</fullName>
    </submittedName>
</protein>
<feature type="non-terminal residue" evidence="2">
    <location>
        <position position="1"/>
    </location>
</feature>
<dbReference type="EMBL" id="CAJOBG010083789">
    <property type="protein sequence ID" value="CAF4641234.1"/>
    <property type="molecule type" value="Genomic_DNA"/>
</dbReference>
<proteinExistence type="predicted"/>
<organism evidence="2 3">
    <name type="scientific">Rotaria magnacalcarata</name>
    <dbReference type="NCBI Taxonomy" id="392030"/>
    <lineage>
        <taxon>Eukaryota</taxon>
        <taxon>Metazoa</taxon>
        <taxon>Spiralia</taxon>
        <taxon>Gnathifera</taxon>
        <taxon>Rotifera</taxon>
        <taxon>Eurotatoria</taxon>
        <taxon>Bdelloidea</taxon>
        <taxon>Philodinida</taxon>
        <taxon>Philodinidae</taxon>
        <taxon>Rotaria</taxon>
    </lineage>
</organism>
<evidence type="ECO:0000313" key="1">
    <source>
        <dbReference type="EMBL" id="CAF2072066.1"/>
    </source>
</evidence>
<dbReference type="AlphaFoldDB" id="A0A821EUC3"/>
<name>A0A821EUC3_9BILA</name>
<accession>A0A821EUC3</accession>
<dbReference type="Proteomes" id="UP000663856">
    <property type="component" value="Unassembled WGS sequence"/>
</dbReference>
<reference evidence="2" key="1">
    <citation type="submission" date="2021-02" db="EMBL/GenBank/DDBJ databases">
        <authorList>
            <person name="Nowell W R."/>
        </authorList>
    </citation>
    <scope>NUCLEOTIDE SEQUENCE</scope>
</reference>
<comment type="caution">
    <text evidence="2">The sequence shown here is derived from an EMBL/GenBank/DDBJ whole genome shotgun (WGS) entry which is preliminary data.</text>
</comment>
<sequence>QIDQLQTFETESCLNQILVTAEIHANPDYDPALNTANEIHNENTLTTGTDISVAIEPSAVINELNTINTAESLESINLTNSDNGGSIFNNQAPAPD</sequence>
<feature type="non-terminal residue" evidence="2">
    <location>
        <position position="96"/>
    </location>
</feature>